<keyword evidence="4" id="KW-0560">Oxidoreductase</keyword>
<reference evidence="8 9" key="1">
    <citation type="submission" date="2018-10" db="EMBL/GenBank/DDBJ databases">
        <title>Genomic Encyclopedia of Archaeal and Bacterial Type Strains, Phase II (KMG-II): from individual species to whole genera.</title>
        <authorList>
            <person name="Goeker M."/>
        </authorList>
    </citation>
    <scope>NUCLEOTIDE SEQUENCE [LARGE SCALE GENOMIC DNA]</scope>
    <source>
        <strain evidence="8 9">DSM 23424</strain>
    </source>
</reference>
<evidence type="ECO:0000313" key="9">
    <source>
        <dbReference type="Proteomes" id="UP000271339"/>
    </source>
</evidence>
<dbReference type="Pfam" id="PF00355">
    <property type="entry name" value="Rieske"/>
    <property type="match status" value="1"/>
</dbReference>
<gene>
    <name evidence="8" type="ORF">BXY75_0790</name>
</gene>
<dbReference type="Gene3D" id="2.102.10.10">
    <property type="entry name" value="Rieske [2Fe-2S] iron-sulphur domain"/>
    <property type="match status" value="1"/>
</dbReference>
<dbReference type="Gene3D" id="3.90.380.10">
    <property type="entry name" value="Naphthalene 1,2-dioxygenase Alpha Subunit, Chain A, domain 1"/>
    <property type="match status" value="2"/>
</dbReference>
<dbReference type="PROSITE" id="PS51296">
    <property type="entry name" value="RIESKE"/>
    <property type="match status" value="1"/>
</dbReference>
<dbReference type="InterPro" id="IPR036922">
    <property type="entry name" value="Rieske_2Fe-2S_sf"/>
</dbReference>
<dbReference type="EMBL" id="REFC01000011">
    <property type="protein sequence ID" value="RMA66368.1"/>
    <property type="molecule type" value="Genomic_DNA"/>
</dbReference>
<keyword evidence="5" id="KW-0408">Iron</keyword>
<dbReference type="PANTHER" id="PTHR43756:SF5">
    <property type="entry name" value="CHOLINE MONOOXYGENASE, CHLOROPLASTIC"/>
    <property type="match status" value="1"/>
</dbReference>
<name>A0A3L9Z7F6_9FLAO</name>
<keyword evidence="2" id="KW-0001">2Fe-2S</keyword>
<comment type="cofactor">
    <cofactor evidence="1">
        <name>Fe cation</name>
        <dbReference type="ChEBI" id="CHEBI:24875"/>
    </cofactor>
</comment>
<dbReference type="InterPro" id="IPR001663">
    <property type="entry name" value="Rng_hydr_dOase-A"/>
</dbReference>
<evidence type="ECO:0000256" key="4">
    <source>
        <dbReference type="ARBA" id="ARBA00023002"/>
    </source>
</evidence>
<evidence type="ECO:0000256" key="1">
    <source>
        <dbReference type="ARBA" id="ARBA00001962"/>
    </source>
</evidence>
<evidence type="ECO:0000313" key="8">
    <source>
        <dbReference type="EMBL" id="RMA66368.1"/>
    </source>
</evidence>
<dbReference type="InterPro" id="IPR015879">
    <property type="entry name" value="Ring_hydroxy_dOase_asu_C_dom"/>
</dbReference>
<feature type="domain" description="Rieske" evidence="7">
    <location>
        <begin position="38"/>
        <end position="149"/>
    </location>
</feature>
<dbReference type="OrthoDB" id="9800776at2"/>
<keyword evidence="6" id="KW-0411">Iron-sulfur</keyword>
<dbReference type="CDD" id="cd03469">
    <property type="entry name" value="Rieske_RO_Alpha_N"/>
    <property type="match status" value="1"/>
</dbReference>
<proteinExistence type="predicted"/>
<dbReference type="RefSeq" id="WP_121906365.1">
    <property type="nucleotide sequence ID" value="NZ_REFC01000011.1"/>
</dbReference>
<dbReference type="InterPro" id="IPR017941">
    <property type="entry name" value="Rieske_2Fe-2S"/>
</dbReference>
<comment type="caution">
    <text evidence="8">The sequence shown here is derived from an EMBL/GenBank/DDBJ whole genome shotgun (WGS) entry which is preliminary data.</text>
</comment>
<evidence type="ECO:0000256" key="5">
    <source>
        <dbReference type="ARBA" id="ARBA00023004"/>
    </source>
</evidence>
<dbReference type="CDD" id="cd08883">
    <property type="entry name" value="RHO_alpha_C_CMO-like"/>
    <property type="match status" value="1"/>
</dbReference>
<protein>
    <submittedName>
        <fullName evidence="8">Choline monooxygenase</fullName>
    </submittedName>
</protein>
<evidence type="ECO:0000256" key="2">
    <source>
        <dbReference type="ARBA" id="ARBA00022714"/>
    </source>
</evidence>
<dbReference type="GO" id="GO:0051537">
    <property type="term" value="F:2 iron, 2 sulfur cluster binding"/>
    <property type="evidence" value="ECO:0007669"/>
    <property type="project" value="UniProtKB-KW"/>
</dbReference>
<dbReference type="GO" id="GO:0004497">
    <property type="term" value="F:monooxygenase activity"/>
    <property type="evidence" value="ECO:0007669"/>
    <property type="project" value="UniProtKB-KW"/>
</dbReference>
<organism evidence="8 9">
    <name type="scientific">Ulvibacter antarcticus</name>
    <dbReference type="NCBI Taxonomy" id="442714"/>
    <lineage>
        <taxon>Bacteria</taxon>
        <taxon>Pseudomonadati</taxon>
        <taxon>Bacteroidota</taxon>
        <taxon>Flavobacteriia</taxon>
        <taxon>Flavobacteriales</taxon>
        <taxon>Flavobacteriaceae</taxon>
        <taxon>Ulvibacter</taxon>
    </lineage>
</organism>
<accession>A0A3L9Z7F6</accession>
<keyword evidence="9" id="KW-1185">Reference proteome</keyword>
<evidence type="ECO:0000259" key="7">
    <source>
        <dbReference type="PROSITE" id="PS51296"/>
    </source>
</evidence>
<dbReference type="GO" id="GO:0005506">
    <property type="term" value="F:iron ion binding"/>
    <property type="evidence" value="ECO:0007669"/>
    <property type="project" value="InterPro"/>
</dbReference>
<dbReference type="PANTHER" id="PTHR43756">
    <property type="entry name" value="CHOLINE MONOOXYGENASE, CHLOROPLASTIC"/>
    <property type="match status" value="1"/>
</dbReference>
<dbReference type="Pfam" id="PF00848">
    <property type="entry name" value="Ring_hydroxyl_A"/>
    <property type="match status" value="1"/>
</dbReference>
<dbReference type="AlphaFoldDB" id="A0A3L9Z7F6"/>
<dbReference type="Proteomes" id="UP000271339">
    <property type="component" value="Unassembled WGS sequence"/>
</dbReference>
<dbReference type="SUPFAM" id="SSF55961">
    <property type="entry name" value="Bet v1-like"/>
    <property type="match status" value="1"/>
</dbReference>
<dbReference type="SUPFAM" id="SSF50022">
    <property type="entry name" value="ISP domain"/>
    <property type="match status" value="1"/>
</dbReference>
<keyword evidence="3" id="KW-0479">Metal-binding</keyword>
<keyword evidence="8" id="KW-0503">Monooxygenase</keyword>
<evidence type="ECO:0000256" key="3">
    <source>
        <dbReference type="ARBA" id="ARBA00022723"/>
    </source>
</evidence>
<sequence>MKFSIDPDITKAETLPASFYRDQTVFDALKDAVFLKTWQWLGNEDLVPLAQSVYPFILLDGYLTEPLLLTRNEEDEINCLTNVCTHRGNLVALNGGKVKKLVCMYHGRRFDLNGNFVSMPEFEAAEDFPRPCDNLHKFPLKKWGSFLFAGLNPHFDFEQVIKKMNERVGFLPLEEFTENKSLSKDYLVHAHWALYCDNYLEGFHVPFVHEDLNNVLDYGSYTTEIYEYCNLQIGYADDATETFDLPEGHPDHGKNVAAYYYWVFPNMMFNFYPWGLSVNIVKPLSLQRTKVSFITYVYDASKMDKGAGSLLEKVEREDEFVVENVQRGVNSAFYKAGRFSPTREKGVHHFHRLLADFLNK</sequence>
<evidence type="ECO:0000256" key="6">
    <source>
        <dbReference type="ARBA" id="ARBA00023014"/>
    </source>
</evidence>